<keyword evidence="3" id="KW-0238">DNA-binding</keyword>
<keyword evidence="2" id="KW-0680">Restriction system</keyword>
<evidence type="ECO:0000256" key="2">
    <source>
        <dbReference type="ARBA" id="ARBA00022747"/>
    </source>
</evidence>
<name>A0A2M8J4Y5_9RHOB</name>
<dbReference type="RefSeq" id="WP_100161452.1">
    <property type="nucleotide sequence ID" value="NZ_PGTB01000008.1"/>
</dbReference>
<keyword evidence="7" id="KW-1185">Reference proteome</keyword>
<dbReference type="PANTHER" id="PTHR43140:SF1">
    <property type="entry name" value="TYPE I RESTRICTION ENZYME ECOKI SPECIFICITY SUBUNIT"/>
    <property type="match status" value="1"/>
</dbReference>
<evidence type="ECO:0000259" key="5">
    <source>
        <dbReference type="Pfam" id="PF01420"/>
    </source>
</evidence>
<dbReference type="GO" id="GO:0003677">
    <property type="term" value="F:DNA binding"/>
    <property type="evidence" value="ECO:0007669"/>
    <property type="project" value="UniProtKB-KW"/>
</dbReference>
<dbReference type="AlphaFoldDB" id="A0A2M8J4Y5"/>
<evidence type="ECO:0000256" key="3">
    <source>
        <dbReference type="ARBA" id="ARBA00023125"/>
    </source>
</evidence>
<feature type="domain" description="Type I restriction modification DNA specificity" evidence="5">
    <location>
        <begin position="30"/>
        <end position="188"/>
    </location>
</feature>
<dbReference type="GO" id="GO:0009307">
    <property type="term" value="P:DNA restriction-modification system"/>
    <property type="evidence" value="ECO:0007669"/>
    <property type="project" value="UniProtKB-KW"/>
</dbReference>
<reference evidence="6 7" key="1">
    <citation type="journal article" date="2018" name="Int. J. Syst. Evol. Microbiol.">
        <title>Pseudooceanicola lipolyticus sp. nov., a marine alphaproteobacterium, reclassification of Oceanicola flagellatus as Pseudooceanicola flagellatus comb. nov. and emended description of the genus Pseudooceanicola.</title>
        <authorList>
            <person name="Huang M.-M."/>
            <person name="Guo L.-L."/>
            <person name="Wu Y.-H."/>
            <person name="Lai Q.-L."/>
            <person name="Shao Z.-Z."/>
            <person name="Wang C.-S."/>
            <person name="Wu M."/>
            <person name="Xu X.-W."/>
        </authorList>
    </citation>
    <scope>NUCLEOTIDE SEQUENCE [LARGE SCALE GENOMIC DNA]</scope>
    <source>
        <strain evidence="6 7">157</strain>
    </source>
</reference>
<sequence length="434" mass="49246">MRDGTTSAKESARSRAAERDLGRLGVTTVPDGWKLSTVGKACTIRNDLRLPLSVETRAVMQGEYPYYGPTGILDYIDEFRAEGEFALIGEDGDHFLDTEKKSQTVRVSGRFNVNNHAHLIASGKGCAVDWFFQFFRHRDISHSLTRQGAGRYKLTKQALEKLPILLPPLPEQRKIAEILRTWDEALEKLTALRAAKLRRHRGLTMALAFGAKQLDRFRRTDEVAPYRWFQLPASWGCRPIGDLATEVSERNGAVDQHEVLSCSKHDGFVRSLEYFKKQVFSADLTGYKKIWRGDFGFPSNHVEEGSIGLQNLTDIGVVSPIYTVFRFSPDEVSAEYAFAVLKTELYRHIFEVSTSASVDRRGSLRWSDFSRLPFPVPPLDEQKAIVEVLNTARDDLAATEREIEAVTRQKRGLMQKLLTGEWRVKLKSDQKEFS</sequence>
<evidence type="ECO:0000313" key="7">
    <source>
        <dbReference type="Proteomes" id="UP000231553"/>
    </source>
</evidence>
<dbReference type="EMBL" id="PGTB01000008">
    <property type="protein sequence ID" value="PJE37840.1"/>
    <property type="molecule type" value="Genomic_DNA"/>
</dbReference>
<dbReference type="Pfam" id="PF01420">
    <property type="entry name" value="Methylase_S"/>
    <property type="match status" value="2"/>
</dbReference>
<feature type="domain" description="Type I restriction modification DNA specificity" evidence="5">
    <location>
        <begin position="321"/>
        <end position="405"/>
    </location>
</feature>
<dbReference type="InterPro" id="IPR044946">
    <property type="entry name" value="Restrct_endonuc_typeI_TRD_sf"/>
</dbReference>
<feature type="coiled-coil region" evidence="4">
    <location>
        <begin position="389"/>
        <end position="416"/>
    </location>
</feature>
<proteinExistence type="inferred from homology"/>
<accession>A0A2M8J4Y5</accession>
<dbReference type="SUPFAM" id="SSF116734">
    <property type="entry name" value="DNA methylase specificity domain"/>
    <property type="match status" value="2"/>
</dbReference>
<evidence type="ECO:0000256" key="1">
    <source>
        <dbReference type="ARBA" id="ARBA00010923"/>
    </source>
</evidence>
<dbReference type="InterPro" id="IPR000055">
    <property type="entry name" value="Restrct_endonuc_typeI_TRD"/>
</dbReference>
<keyword evidence="4" id="KW-0175">Coiled coil</keyword>
<dbReference type="InterPro" id="IPR051212">
    <property type="entry name" value="Type-I_RE_S_subunit"/>
</dbReference>
<comment type="similarity">
    <text evidence="1">Belongs to the type-I restriction system S methylase family.</text>
</comment>
<evidence type="ECO:0000313" key="6">
    <source>
        <dbReference type="EMBL" id="PJE37840.1"/>
    </source>
</evidence>
<evidence type="ECO:0000256" key="4">
    <source>
        <dbReference type="SAM" id="Coils"/>
    </source>
</evidence>
<gene>
    <name evidence="6" type="ORF">CVM52_04910</name>
</gene>
<dbReference type="PANTHER" id="PTHR43140">
    <property type="entry name" value="TYPE-1 RESTRICTION ENZYME ECOKI SPECIFICITY PROTEIN"/>
    <property type="match status" value="1"/>
</dbReference>
<dbReference type="Gene3D" id="3.90.220.20">
    <property type="entry name" value="DNA methylase specificity domains"/>
    <property type="match status" value="2"/>
</dbReference>
<dbReference type="Proteomes" id="UP000231553">
    <property type="component" value="Unassembled WGS sequence"/>
</dbReference>
<protein>
    <recommendedName>
        <fullName evidence="5">Type I restriction modification DNA specificity domain-containing protein</fullName>
    </recommendedName>
</protein>
<dbReference type="OrthoDB" id="512700at2"/>
<dbReference type="CDD" id="cd17262">
    <property type="entry name" value="RMtype1_S_Aco12261I-TRD2-CR2"/>
    <property type="match status" value="1"/>
</dbReference>
<organism evidence="6 7">
    <name type="scientific">Pseudooceanicola lipolyticus</name>
    <dbReference type="NCBI Taxonomy" id="2029104"/>
    <lineage>
        <taxon>Bacteria</taxon>
        <taxon>Pseudomonadati</taxon>
        <taxon>Pseudomonadota</taxon>
        <taxon>Alphaproteobacteria</taxon>
        <taxon>Rhodobacterales</taxon>
        <taxon>Paracoccaceae</taxon>
        <taxon>Pseudooceanicola</taxon>
    </lineage>
</organism>
<comment type="caution">
    <text evidence="6">The sequence shown here is derived from an EMBL/GenBank/DDBJ whole genome shotgun (WGS) entry which is preliminary data.</text>
</comment>